<dbReference type="AlphaFoldDB" id="A0A8J5SX75"/>
<evidence type="ECO:0000313" key="3">
    <source>
        <dbReference type="Proteomes" id="UP000729402"/>
    </source>
</evidence>
<feature type="compositionally biased region" description="Basic and acidic residues" evidence="1">
    <location>
        <begin position="102"/>
        <end position="111"/>
    </location>
</feature>
<dbReference type="Proteomes" id="UP000729402">
    <property type="component" value="Unassembled WGS sequence"/>
</dbReference>
<dbReference type="EMBL" id="JAAALK010000284">
    <property type="protein sequence ID" value="KAG8068635.1"/>
    <property type="molecule type" value="Genomic_DNA"/>
</dbReference>
<reference evidence="2" key="1">
    <citation type="journal article" date="2021" name="bioRxiv">
        <title>Whole Genome Assembly and Annotation of Northern Wild Rice, Zizania palustris L., Supports a Whole Genome Duplication in the Zizania Genus.</title>
        <authorList>
            <person name="Haas M."/>
            <person name="Kono T."/>
            <person name="Macchietto M."/>
            <person name="Millas R."/>
            <person name="McGilp L."/>
            <person name="Shao M."/>
            <person name="Duquette J."/>
            <person name="Hirsch C.N."/>
            <person name="Kimball J."/>
        </authorList>
    </citation>
    <scope>NUCLEOTIDE SEQUENCE</scope>
    <source>
        <tissue evidence="2">Fresh leaf tissue</tissue>
    </source>
</reference>
<name>A0A8J5SX75_ZIZPA</name>
<gene>
    <name evidence="2" type="ORF">GUJ93_ZPchr0005g14979</name>
</gene>
<feature type="compositionally biased region" description="Basic residues" evidence="1">
    <location>
        <begin position="112"/>
        <end position="125"/>
    </location>
</feature>
<protein>
    <submittedName>
        <fullName evidence="2">Uncharacterized protein</fullName>
    </submittedName>
</protein>
<organism evidence="2 3">
    <name type="scientific">Zizania palustris</name>
    <name type="common">Northern wild rice</name>
    <dbReference type="NCBI Taxonomy" id="103762"/>
    <lineage>
        <taxon>Eukaryota</taxon>
        <taxon>Viridiplantae</taxon>
        <taxon>Streptophyta</taxon>
        <taxon>Embryophyta</taxon>
        <taxon>Tracheophyta</taxon>
        <taxon>Spermatophyta</taxon>
        <taxon>Magnoliopsida</taxon>
        <taxon>Liliopsida</taxon>
        <taxon>Poales</taxon>
        <taxon>Poaceae</taxon>
        <taxon>BOP clade</taxon>
        <taxon>Oryzoideae</taxon>
        <taxon>Oryzeae</taxon>
        <taxon>Zizaniinae</taxon>
        <taxon>Zizania</taxon>
    </lineage>
</organism>
<evidence type="ECO:0000256" key="1">
    <source>
        <dbReference type="SAM" id="MobiDB-lite"/>
    </source>
</evidence>
<keyword evidence="3" id="KW-1185">Reference proteome</keyword>
<proteinExistence type="predicted"/>
<feature type="region of interest" description="Disordered" evidence="1">
    <location>
        <begin position="102"/>
        <end position="125"/>
    </location>
</feature>
<reference evidence="2" key="2">
    <citation type="submission" date="2021-02" db="EMBL/GenBank/DDBJ databases">
        <authorList>
            <person name="Kimball J.A."/>
            <person name="Haas M.W."/>
            <person name="Macchietto M."/>
            <person name="Kono T."/>
            <person name="Duquette J."/>
            <person name="Shao M."/>
        </authorList>
    </citation>
    <scope>NUCLEOTIDE SEQUENCE</scope>
    <source>
        <tissue evidence="2">Fresh leaf tissue</tissue>
    </source>
</reference>
<comment type="caution">
    <text evidence="2">The sequence shown here is derived from an EMBL/GenBank/DDBJ whole genome shotgun (WGS) entry which is preliminary data.</text>
</comment>
<sequence length="125" mass="13154">MTSTTASTTSGIGTKVSTTGALMVVVTGTSSIWGFNNRVAGASSVGGSDNDNAPLGQWLGRLGGGFRQRGLQRCHIAAMTFKRGMTGWWLRAVGASGGLRRDGGFKRERGLRSKRRGGGFGNFKR</sequence>
<accession>A0A8J5SX75</accession>
<evidence type="ECO:0000313" key="2">
    <source>
        <dbReference type="EMBL" id="KAG8068635.1"/>
    </source>
</evidence>